<keyword evidence="2" id="KW-0732">Signal</keyword>
<feature type="chain" id="PRO_5003636835" description="TTI1 C-terminal TPR domain-containing protein" evidence="2">
    <location>
        <begin position="32"/>
        <end position="968"/>
    </location>
</feature>
<dbReference type="RefSeq" id="XP_005650452.1">
    <property type="nucleotide sequence ID" value="XM_005650395.1"/>
</dbReference>
<dbReference type="Pfam" id="PF21547">
    <property type="entry name" value="TTI1"/>
    <property type="match status" value="1"/>
</dbReference>
<dbReference type="Gene3D" id="1.25.10.10">
    <property type="entry name" value="Leucine-rich Repeat Variant"/>
    <property type="match status" value="1"/>
</dbReference>
<dbReference type="eggNOG" id="KOG4524">
    <property type="taxonomic scope" value="Eukaryota"/>
</dbReference>
<dbReference type="SUPFAM" id="SSF48371">
    <property type="entry name" value="ARM repeat"/>
    <property type="match status" value="1"/>
</dbReference>
<accession>I0Z5I9</accession>
<dbReference type="EMBL" id="AGSI01000003">
    <property type="protein sequence ID" value="EIE25908.1"/>
    <property type="molecule type" value="Genomic_DNA"/>
</dbReference>
<dbReference type="Proteomes" id="UP000007264">
    <property type="component" value="Unassembled WGS sequence"/>
</dbReference>
<dbReference type="AlphaFoldDB" id="I0Z5I9"/>
<dbReference type="GeneID" id="17043912"/>
<dbReference type="OrthoDB" id="568172at2759"/>
<dbReference type="STRING" id="574566.I0Z5I9"/>
<feature type="domain" description="TTI1 C-terminal TPR" evidence="3">
    <location>
        <begin position="607"/>
        <end position="892"/>
    </location>
</feature>
<evidence type="ECO:0000256" key="1">
    <source>
        <dbReference type="SAM" id="MobiDB-lite"/>
    </source>
</evidence>
<dbReference type="KEGG" id="csl:COCSUDRAFT_40142"/>
<dbReference type="InterPro" id="IPR057567">
    <property type="entry name" value="TPR_TTI1_C"/>
</dbReference>
<dbReference type="InterPro" id="IPR049362">
    <property type="entry name" value="TTI1_rpt"/>
</dbReference>
<dbReference type="PANTHER" id="PTHR18460">
    <property type="entry name" value="TEL2 INTERACTING PROTEIN 1 TTI1 FAMILY MEMBER"/>
    <property type="match status" value="1"/>
</dbReference>
<evidence type="ECO:0000313" key="4">
    <source>
        <dbReference type="EMBL" id="EIE25908.1"/>
    </source>
</evidence>
<name>I0Z5I9_COCSC</name>
<comment type="caution">
    <text evidence="4">The sequence shown here is derived from an EMBL/GenBank/DDBJ whole genome shotgun (WGS) entry which is preliminary data.</text>
</comment>
<organism evidence="4 5">
    <name type="scientific">Coccomyxa subellipsoidea (strain C-169)</name>
    <name type="common">Green microalga</name>
    <dbReference type="NCBI Taxonomy" id="574566"/>
    <lineage>
        <taxon>Eukaryota</taxon>
        <taxon>Viridiplantae</taxon>
        <taxon>Chlorophyta</taxon>
        <taxon>core chlorophytes</taxon>
        <taxon>Trebouxiophyceae</taxon>
        <taxon>Trebouxiophyceae incertae sedis</taxon>
        <taxon>Coccomyxaceae</taxon>
        <taxon>Coccomyxa</taxon>
        <taxon>Coccomyxa subellipsoidea</taxon>
    </lineage>
</organism>
<evidence type="ECO:0000256" key="2">
    <source>
        <dbReference type="SAM" id="SignalP"/>
    </source>
</evidence>
<dbReference type="GO" id="GO:0005737">
    <property type="term" value="C:cytoplasm"/>
    <property type="evidence" value="ECO:0007669"/>
    <property type="project" value="TreeGrafter"/>
</dbReference>
<reference evidence="4 5" key="1">
    <citation type="journal article" date="2012" name="Genome Biol.">
        <title>The genome of the polar eukaryotic microalga coccomyxa subellipsoidea reveals traits of cold adaptation.</title>
        <authorList>
            <person name="Blanc G."/>
            <person name="Agarkova I."/>
            <person name="Grimwood J."/>
            <person name="Kuo A."/>
            <person name="Brueggeman A."/>
            <person name="Dunigan D."/>
            <person name="Gurnon J."/>
            <person name="Ladunga I."/>
            <person name="Lindquist E."/>
            <person name="Lucas S."/>
            <person name="Pangilinan J."/>
            <person name="Proschold T."/>
            <person name="Salamov A."/>
            <person name="Schmutz J."/>
            <person name="Weeks D."/>
            <person name="Yamada T."/>
            <person name="Claverie J.M."/>
            <person name="Grigoriev I."/>
            <person name="Van Etten J."/>
            <person name="Lomsadze A."/>
            <person name="Borodovsky M."/>
        </authorList>
    </citation>
    <scope>NUCLEOTIDE SEQUENCE [LARGE SCALE GENOMIC DNA]</scope>
    <source>
        <strain evidence="4 5">C-169</strain>
    </source>
</reference>
<dbReference type="InterPro" id="IPR052587">
    <property type="entry name" value="TELO2-interacting_protein_1"/>
</dbReference>
<protein>
    <recommendedName>
        <fullName evidence="3">TTI1 C-terminal TPR domain-containing protein</fullName>
    </recommendedName>
</protein>
<dbReference type="Pfam" id="PF24181">
    <property type="entry name" value="TPR_TTI1_C"/>
    <property type="match status" value="1"/>
</dbReference>
<proteinExistence type="predicted"/>
<evidence type="ECO:0000313" key="5">
    <source>
        <dbReference type="Proteomes" id="UP000007264"/>
    </source>
</evidence>
<gene>
    <name evidence="4" type="ORF">COCSUDRAFT_40142</name>
</gene>
<sequence>MLVPKMQVRHAALECLVALLATITDESPAAAQTLQSEASTPLVAAIAMMLQEAASAEAGAGLHGSKAVRLSALRALRLLYEAVNDAQALSYVLPGAVGGLSKALLQGVCKLLVSCRHTLAPCSELLLELVFTLAADTWPAVAAPPRAWLARVQTEGSLDAHLPQASVERFIGRLLRALLPAVRTLDGDGLALANRLAAAMQVADVQLVASQVLQSPVQLGLLCASLCQCFEFDRTAAGLLLHAPQEGGSHTTKALPSSEAGSAEGAATDAEESYEAVASVARTAGRVASLAGGTVLRGLLDRLISDLRKLLPGGTRHRGAPSASWQLSAASCVVVITEVIFGASAAWRPANYLGSMEADKDSEAPRQGQYSLQGHGAELEAIVVMTQEELVREPLWGVATSADASMGDAAASLTPQALAENALLSRALLEGVGAFARALGRRYAAGGRLMYTVLIPVLERLSDPCPSVASAASAAVGSICLHCGYAGLEELVRANADYIVDGLCRQLRHLDSHPRAPHLFAALLRRAGMAPALLPLLAEPARAAVQGLAVTAHRKRPAHIAAFLAALREICSGAASDAAAVLTAAEEAASEAERESTAKRDVYHQRNAEAEREFERGKTEEEVRQYFMQHLEKKQQQDEGEAALDLTDEEQEAAQVSWSAEAWAQADDRLRRAHADATLAHAAALMAGPLLTSPDLRVVLLAMDAARSALRTLQHTSAVIDIHEYRIKAAVRKKTSVEPVAPETPQLLPTIHALWSPLVQSLKDARVAAVEHALGFLADYTDVGGGEFLARRFPQEAWPQLALLLHRGPDTALGAEDGGPAPAVVQRTRSAVLTCLLRIASTSGCAGVLAQIVAKVADAVAVHVADSAGLTERTTACQLLLALAKLDADAVWLLLFRLQGPVTGGRQKMPNPYSSVLPDVRDIFPVRPTAGSQPTGDVAVVKALMKQVEQDPVAWHQHAVLQQQEASA</sequence>
<evidence type="ECO:0000259" key="3">
    <source>
        <dbReference type="Pfam" id="PF24181"/>
    </source>
</evidence>
<dbReference type="PANTHER" id="PTHR18460:SF3">
    <property type="entry name" value="TELO2-INTERACTING PROTEIN 1 HOMOLOG"/>
    <property type="match status" value="1"/>
</dbReference>
<feature type="region of interest" description="Disordered" evidence="1">
    <location>
        <begin position="247"/>
        <end position="268"/>
    </location>
</feature>
<feature type="signal peptide" evidence="2">
    <location>
        <begin position="1"/>
        <end position="31"/>
    </location>
</feature>
<keyword evidence="5" id="KW-1185">Reference proteome</keyword>
<feature type="compositionally biased region" description="Low complexity" evidence="1">
    <location>
        <begin position="257"/>
        <end position="268"/>
    </location>
</feature>
<dbReference type="InterPro" id="IPR011989">
    <property type="entry name" value="ARM-like"/>
</dbReference>
<dbReference type="InterPro" id="IPR016024">
    <property type="entry name" value="ARM-type_fold"/>
</dbReference>